<accession>A0A834W5Y3</accession>
<dbReference type="EMBL" id="JAAIUW010000012">
    <property type="protein sequence ID" value="KAF7805369.1"/>
    <property type="molecule type" value="Genomic_DNA"/>
</dbReference>
<name>A0A834W5Y3_9FABA</name>
<dbReference type="AlphaFoldDB" id="A0A834W5Y3"/>
<gene>
    <name evidence="1" type="ORF">G2W53_037530</name>
</gene>
<dbReference type="Proteomes" id="UP000634136">
    <property type="component" value="Unassembled WGS sequence"/>
</dbReference>
<proteinExistence type="predicted"/>
<keyword evidence="2" id="KW-1185">Reference proteome</keyword>
<evidence type="ECO:0000313" key="2">
    <source>
        <dbReference type="Proteomes" id="UP000634136"/>
    </source>
</evidence>
<protein>
    <submittedName>
        <fullName evidence="1">Uncharacterized protein</fullName>
    </submittedName>
</protein>
<reference evidence="1" key="1">
    <citation type="submission" date="2020-09" db="EMBL/GenBank/DDBJ databases">
        <title>Genome-Enabled Discovery of Anthraquinone Biosynthesis in Senna tora.</title>
        <authorList>
            <person name="Kang S.-H."/>
            <person name="Pandey R.P."/>
            <person name="Lee C.-M."/>
            <person name="Sim J.-S."/>
            <person name="Jeong J.-T."/>
            <person name="Choi B.-S."/>
            <person name="Jung M."/>
            <person name="Ginzburg D."/>
            <person name="Zhao K."/>
            <person name="Won S.Y."/>
            <person name="Oh T.-J."/>
            <person name="Yu Y."/>
            <person name="Kim N.-H."/>
            <person name="Lee O.R."/>
            <person name="Lee T.-H."/>
            <person name="Bashyal P."/>
            <person name="Kim T.-S."/>
            <person name="Lee W.-H."/>
            <person name="Kawkins C."/>
            <person name="Kim C.-K."/>
            <person name="Kim J.S."/>
            <person name="Ahn B.O."/>
            <person name="Rhee S.Y."/>
            <person name="Sohng J.K."/>
        </authorList>
    </citation>
    <scope>NUCLEOTIDE SEQUENCE</scope>
    <source>
        <tissue evidence="1">Leaf</tissue>
    </source>
</reference>
<evidence type="ECO:0000313" key="1">
    <source>
        <dbReference type="EMBL" id="KAF7805369.1"/>
    </source>
</evidence>
<comment type="caution">
    <text evidence="1">The sequence shown here is derived from an EMBL/GenBank/DDBJ whole genome shotgun (WGS) entry which is preliminary data.</text>
</comment>
<sequence length="42" mass="5274">MEEKWEKYVLESKDRDFKRESEEECVERQLRLLKVKNSKKQT</sequence>
<organism evidence="1 2">
    <name type="scientific">Senna tora</name>
    <dbReference type="NCBI Taxonomy" id="362788"/>
    <lineage>
        <taxon>Eukaryota</taxon>
        <taxon>Viridiplantae</taxon>
        <taxon>Streptophyta</taxon>
        <taxon>Embryophyta</taxon>
        <taxon>Tracheophyta</taxon>
        <taxon>Spermatophyta</taxon>
        <taxon>Magnoliopsida</taxon>
        <taxon>eudicotyledons</taxon>
        <taxon>Gunneridae</taxon>
        <taxon>Pentapetalae</taxon>
        <taxon>rosids</taxon>
        <taxon>fabids</taxon>
        <taxon>Fabales</taxon>
        <taxon>Fabaceae</taxon>
        <taxon>Caesalpinioideae</taxon>
        <taxon>Cassia clade</taxon>
        <taxon>Senna</taxon>
    </lineage>
</organism>